<evidence type="ECO:0000313" key="2">
    <source>
        <dbReference type="Proteomes" id="UP000008075"/>
    </source>
</evidence>
<evidence type="ECO:0000313" key="1">
    <source>
        <dbReference type="EMBL" id="CBJ92435.1"/>
    </source>
</evidence>
<dbReference type="AlphaFoldDB" id="D3VEX8"/>
<dbReference type="HOGENOM" id="CLU_3190825_0_0_6"/>
<dbReference type="Proteomes" id="UP000008075">
    <property type="component" value="Chromosome"/>
</dbReference>
<dbReference type="EMBL" id="FN667742">
    <property type="protein sequence ID" value="CBJ92435.1"/>
    <property type="molecule type" value="Genomic_DNA"/>
</dbReference>
<reference evidence="1 2" key="1">
    <citation type="journal article" date="2011" name="PLoS ONE">
        <title>The entomopathogenic bacterial endosymbionts xenorhabdus and photorhabdus: convergent lifestyles from divergent genomes.</title>
        <authorList>
            <person name="Chaston J.M."/>
            <person name="Suen G."/>
            <person name="Tucker S.L."/>
            <person name="Andersen A.W."/>
            <person name="Bhasin A."/>
            <person name="Bode E."/>
            <person name="Bode H.B."/>
            <person name="Brachmann A.O."/>
            <person name="Cowles C.E."/>
            <person name="Cowles K.N."/>
            <person name="Darby C."/>
            <person name="de Leon L."/>
            <person name="Drace K."/>
            <person name="Du Z."/>
            <person name="Givaudan A."/>
            <person name="Herbert Tran E.E."/>
            <person name="Jewell K.A."/>
            <person name="Knack J.J."/>
            <person name="Krasomil-Osterfeld K.C."/>
            <person name="Kukor R."/>
            <person name="Lanois A."/>
            <person name="Latreille P."/>
            <person name="Leimgruber N.K."/>
            <person name="Lipke C.M."/>
            <person name="Liu R."/>
            <person name="Lu X."/>
            <person name="Martens E.C."/>
            <person name="Marri P.R."/>
            <person name="Medigue C."/>
            <person name="Menard M.L."/>
            <person name="Miller N.M."/>
            <person name="Morales-Soto N."/>
            <person name="Norton S."/>
            <person name="Ogier J.C."/>
            <person name="Orchard S.S."/>
            <person name="Park D."/>
            <person name="Park Y."/>
            <person name="Qurollo B.A."/>
            <person name="Sugar D.R."/>
            <person name="Richards G.R."/>
            <person name="Rouy Z."/>
            <person name="Slominski B."/>
            <person name="Slominski K."/>
            <person name="Snyder H."/>
            <person name="Tjaden B.C."/>
            <person name="van der Hoeven R."/>
            <person name="Welch R.D."/>
            <person name="Wheeler C."/>
            <person name="Xiang B."/>
            <person name="Barbazuk B."/>
            <person name="Gaudriault S."/>
            <person name="Goodner B."/>
            <person name="Slater S.C."/>
            <person name="Forst S."/>
            <person name="Goldman B.S."/>
            <person name="Goodrich-Blair H."/>
        </authorList>
    </citation>
    <scope>NUCLEOTIDE SEQUENCE [LARGE SCALE GENOMIC DNA]</scope>
    <source>
        <strain evidence="2">ATCC 19061 / DSM 3370 / CCUG 14189 / LMG 1036 / NCIMB 9965 / AN6</strain>
    </source>
</reference>
<organism evidence="1 2">
    <name type="scientific">Xenorhabdus nematophila (strain ATCC 19061 / DSM 3370 / CCUG 14189 / LMG 1036 / NCIMB 9965 / AN6)</name>
    <dbReference type="NCBI Taxonomy" id="406817"/>
    <lineage>
        <taxon>Bacteria</taxon>
        <taxon>Pseudomonadati</taxon>
        <taxon>Pseudomonadota</taxon>
        <taxon>Gammaproteobacteria</taxon>
        <taxon>Enterobacterales</taxon>
        <taxon>Morganellaceae</taxon>
        <taxon>Xenorhabdus</taxon>
    </lineage>
</organism>
<proteinExistence type="predicted"/>
<dbReference type="KEGG" id="xne:XNC1_4413"/>
<keyword evidence="2" id="KW-1185">Reference proteome</keyword>
<sequence length="46" mass="5778">MNEYLNKSRHYYYDNKLQNQLTLSIEIKKQKYKKFECVNKIIYSQK</sequence>
<accession>D3VEX8</accession>
<gene>
    <name evidence="1" type="ordered locus">XNC1_4413</name>
</gene>
<name>D3VEX8_XENNA</name>
<dbReference type="STRING" id="406817.XNC1_4413"/>
<protein>
    <submittedName>
        <fullName evidence="1">Uncharacterized protein</fullName>
    </submittedName>
</protein>